<dbReference type="PROSITE" id="PS51257">
    <property type="entry name" value="PROKAR_LIPOPROTEIN"/>
    <property type="match status" value="1"/>
</dbReference>
<dbReference type="PANTHER" id="PTHR30329:SF17">
    <property type="entry name" value="LIPOPROTEIN YFIB-RELATED"/>
    <property type="match status" value="1"/>
</dbReference>
<feature type="chain" id="PRO_5001849491" evidence="4">
    <location>
        <begin position="23"/>
        <end position="161"/>
    </location>
</feature>
<evidence type="ECO:0000259" key="5">
    <source>
        <dbReference type="PROSITE" id="PS51123"/>
    </source>
</evidence>
<dbReference type="Proteomes" id="UP000029481">
    <property type="component" value="Chromosome"/>
</dbReference>
<dbReference type="SUPFAM" id="SSF103088">
    <property type="entry name" value="OmpA-like"/>
    <property type="match status" value="1"/>
</dbReference>
<keyword evidence="2 3" id="KW-0472">Membrane</keyword>
<feature type="domain" description="OmpA-like" evidence="5">
    <location>
        <begin position="44"/>
        <end position="161"/>
    </location>
</feature>
<dbReference type="OrthoDB" id="9782229at2"/>
<dbReference type="Gene3D" id="3.30.1330.60">
    <property type="entry name" value="OmpA-like domain"/>
    <property type="match status" value="1"/>
</dbReference>
<accession>A0A089RII7</accession>
<dbReference type="InterPro" id="IPR006665">
    <property type="entry name" value="OmpA-like"/>
</dbReference>
<reference evidence="6 7" key="1">
    <citation type="submission" date="2014-09" db="EMBL/GenBank/DDBJ databases">
        <title>Cedecea neteri SSMD04 Genome Sequencing.</title>
        <authorList>
            <person name="Tan J.-Y."/>
        </authorList>
    </citation>
    <scope>NUCLEOTIDE SEQUENCE [LARGE SCALE GENOMIC DNA]</scope>
    <source>
        <strain evidence="6 7">SSMD04</strain>
    </source>
</reference>
<evidence type="ECO:0000256" key="3">
    <source>
        <dbReference type="PROSITE-ProRule" id="PRU00473"/>
    </source>
</evidence>
<dbReference type="InterPro" id="IPR050330">
    <property type="entry name" value="Bact_OuterMem_StrucFunc"/>
</dbReference>
<dbReference type="InterPro" id="IPR036737">
    <property type="entry name" value="OmpA-like_sf"/>
</dbReference>
<keyword evidence="7" id="KW-1185">Reference proteome</keyword>
<dbReference type="NCBIfam" id="NF007424">
    <property type="entry name" value="PRK09967.1"/>
    <property type="match status" value="1"/>
</dbReference>
<dbReference type="PROSITE" id="PS51123">
    <property type="entry name" value="OMPA_2"/>
    <property type="match status" value="1"/>
</dbReference>
<dbReference type="InterPro" id="IPR006664">
    <property type="entry name" value="OMP_bac"/>
</dbReference>
<dbReference type="EMBL" id="CP009451">
    <property type="protein sequence ID" value="AIR06290.1"/>
    <property type="molecule type" value="Genomic_DNA"/>
</dbReference>
<dbReference type="PANTHER" id="PTHR30329">
    <property type="entry name" value="STATOR ELEMENT OF FLAGELLAR MOTOR COMPLEX"/>
    <property type="match status" value="1"/>
</dbReference>
<dbReference type="PRINTS" id="PR01021">
    <property type="entry name" value="OMPADOMAIN"/>
</dbReference>
<evidence type="ECO:0000256" key="1">
    <source>
        <dbReference type="ARBA" id="ARBA00004442"/>
    </source>
</evidence>
<dbReference type="Pfam" id="PF00691">
    <property type="entry name" value="OmpA"/>
    <property type="match status" value="1"/>
</dbReference>
<evidence type="ECO:0000256" key="2">
    <source>
        <dbReference type="ARBA" id="ARBA00023136"/>
    </source>
</evidence>
<comment type="subcellular location">
    <subcellularLocation>
        <location evidence="1">Cell outer membrane</location>
    </subcellularLocation>
</comment>
<evidence type="ECO:0000313" key="6">
    <source>
        <dbReference type="EMBL" id="AIR06290.1"/>
    </source>
</evidence>
<evidence type="ECO:0000256" key="4">
    <source>
        <dbReference type="SAM" id="SignalP"/>
    </source>
</evidence>
<dbReference type="KEGG" id="cnt:JT31_17240"/>
<dbReference type="GO" id="GO:0009279">
    <property type="term" value="C:cell outer membrane"/>
    <property type="evidence" value="ECO:0007669"/>
    <property type="project" value="UniProtKB-SubCell"/>
</dbReference>
<feature type="signal peptide" evidence="4">
    <location>
        <begin position="1"/>
        <end position="22"/>
    </location>
</feature>
<name>A0A089RII7_9ENTR</name>
<evidence type="ECO:0000313" key="7">
    <source>
        <dbReference type="Proteomes" id="UP000029481"/>
    </source>
</evidence>
<sequence length="161" mass="17420">MIASRLFAPAMLFSFLLTGCQAPPSTFSPEQVAAMRSYGFSESNDGWSLGLSDKILFGKNQYKLQPESYQTIQSMAAKLSATGLKHARLDGHTDNYGEDGYNEQLSLKRANIVADAWAEGAKIPRSNLTTQGLGKKYPVASNSTGEGRAENRRVAVVITAP</sequence>
<dbReference type="CDD" id="cd07185">
    <property type="entry name" value="OmpA_C-like"/>
    <property type="match status" value="1"/>
</dbReference>
<keyword evidence="4" id="KW-0732">Signal</keyword>
<organism evidence="6 7">
    <name type="scientific">Cedecea neteri</name>
    <dbReference type="NCBI Taxonomy" id="158822"/>
    <lineage>
        <taxon>Bacteria</taxon>
        <taxon>Pseudomonadati</taxon>
        <taxon>Pseudomonadota</taxon>
        <taxon>Gammaproteobacteria</taxon>
        <taxon>Enterobacterales</taxon>
        <taxon>Enterobacteriaceae</taxon>
        <taxon>Cedecea</taxon>
    </lineage>
</organism>
<proteinExistence type="predicted"/>
<gene>
    <name evidence="6" type="ORF">JT31_17240</name>
</gene>
<dbReference type="AlphaFoldDB" id="A0A089RII7"/>
<protein>
    <submittedName>
        <fullName evidence="6">Membrane protein</fullName>
    </submittedName>
</protein>